<keyword evidence="6 7" id="KW-0378">Hydrolase</keyword>
<dbReference type="Gene3D" id="2.60.40.180">
    <property type="entry name" value="Transthyretin/hydroxyisourate hydrolase domain"/>
    <property type="match status" value="1"/>
</dbReference>
<dbReference type="EC" id="3.5.2.17" evidence="7"/>
<dbReference type="PROSITE" id="PS00769">
    <property type="entry name" value="TRANSTHYRETIN_2"/>
    <property type="match status" value="1"/>
</dbReference>
<dbReference type="PANTHER" id="PTHR10395:SF7">
    <property type="entry name" value="5-HYDROXYISOURATE HYDROLASE"/>
    <property type="match status" value="1"/>
</dbReference>
<comment type="catalytic activity">
    <reaction evidence="1 7">
        <text>5-hydroxyisourate + H2O = 5-hydroxy-2-oxo-4-ureido-2,5-dihydro-1H-imidazole-5-carboxylate + H(+)</text>
        <dbReference type="Rhea" id="RHEA:23736"/>
        <dbReference type="ChEBI" id="CHEBI:15377"/>
        <dbReference type="ChEBI" id="CHEBI:15378"/>
        <dbReference type="ChEBI" id="CHEBI:18072"/>
        <dbReference type="ChEBI" id="CHEBI:58639"/>
        <dbReference type="EC" id="3.5.2.17"/>
    </reaction>
</comment>
<dbReference type="InterPro" id="IPR023419">
    <property type="entry name" value="Transthyretin_CS"/>
</dbReference>
<dbReference type="Pfam" id="PF00576">
    <property type="entry name" value="Transthyretin"/>
    <property type="match status" value="1"/>
</dbReference>
<comment type="similarity">
    <text evidence="3 7">Belongs to the transthyretin family. 5-hydroxyisourate hydrolase subfamily.</text>
</comment>
<dbReference type="NCBIfam" id="TIGR02962">
    <property type="entry name" value="hdxy_isourate"/>
    <property type="match status" value="1"/>
</dbReference>
<evidence type="ECO:0000313" key="10">
    <source>
        <dbReference type="Proteomes" id="UP000033618"/>
    </source>
</evidence>
<comment type="caution">
    <text evidence="9">The sequence shown here is derived from an EMBL/GenBank/DDBJ whole genome shotgun (WGS) entry which is preliminary data.</text>
</comment>
<dbReference type="InterPro" id="IPR023416">
    <property type="entry name" value="Transthyretin/HIU_hydrolase_d"/>
</dbReference>
<accession>A0A0F5JYQ5</accession>
<sequence length="136" mass="14687">MGHCPSCVASRKEQDVNGRLTTHVLDTAAGRPAAGMVIRLTRITAQGGDEMIGTFLTNADGRCAAPLLEGAALTAATYELRFAAGDYFRTVEATRDLSEPRFVDIVILRFGIADPTAHYHVPLLVSPWSYSTYRGS</sequence>
<evidence type="ECO:0000256" key="6">
    <source>
        <dbReference type="ARBA" id="ARBA00022801"/>
    </source>
</evidence>
<dbReference type="GO" id="GO:0033971">
    <property type="term" value="F:hydroxyisourate hydrolase activity"/>
    <property type="evidence" value="ECO:0007669"/>
    <property type="project" value="UniProtKB-EC"/>
</dbReference>
<evidence type="ECO:0000256" key="2">
    <source>
        <dbReference type="ARBA" id="ARBA00002704"/>
    </source>
</evidence>
<comment type="subunit">
    <text evidence="4 7">Homotetramer.</text>
</comment>
<evidence type="ECO:0000256" key="7">
    <source>
        <dbReference type="RuleBase" id="RU361270"/>
    </source>
</evidence>
<evidence type="ECO:0000256" key="1">
    <source>
        <dbReference type="ARBA" id="ARBA00001043"/>
    </source>
</evidence>
<feature type="domain" description="Transthyretin/hydroxyisourate hydrolase" evidence="8">
    <location>
        <begin position="20"/>
        <end position="135"/>
    </location>
</feature>
<dbReference type="RefSeq" id="WP_046153270.1">
    <property type="nucleotide sequence ID" value="NZ_CADFGU010000007.1"/>
</dbReference>
<keyword evidence="5 7" id="KW-0659">Purine metabolism</keyword>
<dbReference type="InterPro" id="IPR014306">
    <property type="entry name" value="Hydroxyisourate_hydrolase"/>
</dbReference>
<protein>
    <recommendedName>
        <fullName evidence="7">5-hydroxyisourate hydrolase</fullName>
        <shortName evidence="7">HIU hydrolase</shortName>
        <shortName evidence="7">HIUHase</shortName>
        <ecNumber evidence="7">3.5.2.17</ecNumber>
    </recommendedName>
</protein>
<dbReference type="PANTHER" id="PTHR10395">
    <property type="entry name" value="URICASE AND TRANSTHYRETIN-RELATED"/>
    <property type="match status" value="1"/>
</dbReference>
<evidence type="ECO:0000256" key="5">
    <source>
        <dbReference type="ARBA" id="ARBA00022631"/>
    </source>
</evidence>
<dbReference type="FunFam" id="2.60.40.180:FF:000005">
    <property type="entry name" value="5-hydroxyisourate hydrolase"/>
    <property type="match status" value="1"/>
</dbReference>
<dbReference type="PATRIC" id="fig|28092.6.peg.3530"/>
<keyword evidence="10" id="KW-1185">Reference proteome</keyword>
<name>A0A0F5JYQ5_9BURK</name>
<dbReference type="InterPro" id="IPR036817">
    <property type="entry name" value="Transthyretin/HIU_hydrolase_sf"/>
</dbReference>
<dbReference type="AlphaFoldDB" id="A0A0F5JYQ5"/>
<organism evidence="9 10">
    <name type="scientific">Robbsia andropogonis</name>
    <dbReference type="NCBI Taxonomy" id="28092"/>
    <lineage>
        <taxon>Bacteria</taxon>
        <taxon>Pseudomonadati</taxon>
        <taxon>Pseudomonadota</taxon>
        <taxon>Betaproteobacteria</taxon>
        <taxon>Burkholderiales</taxon>
        <taxon>Burkholderiaceae</taxon>
        <taxon>Robbsia</taxon>
    </lineage>
</organism>
<dbReference type="EMBL" id="LAQU01000015">
    <property type="protein sequence ID" value="KKB62820.1"/>
    <property type="molecule type" value="Genomic_DNA"/>
</dbReference>
<reference evidence="9 10" key="1">
    <citation type="submission" date="2015-03" db="EMBL/GenBank/DDBJ databases">
        <title>Draft Genome Sequence of Burkholderia andropogonis type strain ICMP2807, isolated from Sorghum bicolor.</title>
        <authorList>
            <person name="Lopes-Santos L."/>
            <person name="Castro D.B."/>
            <person name="Ottoboni L.M."/>
            <person name="Park D."/>
            <person name="Weirc B.S."/>
            <person name="Destefano S.A."/>
        </authorList>
    </citation>
    <scope>NUCLEOTIDE SEQUENCE [LARGE SCALE GENOMIC DNA]</scope>
    <source>
        <strain evidence="9 10">ICMP2807</strain>
    </source>
</reference>
<proteinExistence type="inferred from homology"/>
<gene>
    <name evidence="9" type="ORF">WM40_14950</name>
</gene>
<dbReference type="InterPro" id="IPR023418">
    <property type="entry name" value="Thyroxine_BS"/>
</dbReference>
<evidence type="ECO:0000256" key="4">
    <source>
        <dbReference type="ARBA" id="ARBA00011881"/>
    </source>
</evidence>
<dbReference type="Proteomes" id="UP000033618">
    <property type="component" value="Unassembled WGS sequence"/>
</dbReference>
<comment type="function">
    <text evidence="2">Catalyzes the hydrolysis of 5-hydroxyisourate (HIU) to 2-oxo-4-hydroxy-4-carboxy-5-ureidoimidazoline (OHCU).</text>
</comment>
<evidence type="ECO:0000256" key="3">
    <source>
        <dbReference type="ARBA" id="ARBA00009850"/>
    </source>
</evidence>
<dbReference type="OrthoDB" id="9792386at2"/>
<dbReference type="STRING" id="28092.WM40_14950"/>
<dbReference type="PROSITE" id="PS00768">
    <property type="entry name" value="TRANSTHYRETIN_1"/>
    <property type="match status" value="1"/>
</dbReference>
<evidence type="ECO:0000313" key="9">
    <source>
        <dbReference type="EMBL" id="KKB62820.1"/>
    </source>
</evidence>
<dbReference type="CDD" id="cd05822">
    <property type="entry name" value="TLP_HIUase"/>
    <property type="match status" value="1"/>
</dbReference>
<evidence type="ECO:0000259" key="8">
    <source>
        <dbReference type="Pfam" id="PF00576"/>
    </source>
</evidence>
<dbReference type="SUPFAM" id="SSF49472">
    <property type="entry name" value="Transthyretin (synonym: prealbumin)"/>
    <property type="match status" value="1"/>
</dbReference>
<dbReference type="GO" id="GO:0006144">
    <property type="term" value="P:purine nucleobase metabolic process"/>
    <property type="evidence" value="ECO:0007669"/>
    <property type="project" value="UniProtKB-KW"/>
</dbReference>